<dbReference type="EMBL" id="OX597841">
    <property type="protein sequence ID" value="CAI9742408.1"/>
    <property type="molecule type" value="Genomic_DNA"/>
</dbReference>
<gene>
    <name evidence="2" type="ORF">OCTVUL_1B014539</name>
</gene>
<dbReference type="Proteomes" id="UP001162480">
    <property type="component" value="Chromosome 28"/>
</dbReference>
<evidence type="ECO:0000256" key="1">
    <source>
        <dbReference type="SAM" id="MobiDB-lite"/>
    </source>
</evidence>
<accession>A0AA36BYD8</accession>
<evidence type="ECO:0000313" key="2">
    <source>
        <dbReference type="EMBL" id="CAI9742408.1"/>
    </source>
</evidence>
<dbReference type="AlphaFoldDB" id="A0AA36BYD8"/>
<sequence>MSPDFARISRVFHPCICVTSLFSLTSLRILTNGLMFLLGMILSEDLVCPYKGPFRVLSCAPKTFSFAMNGRAETVSVNILKRAHFEVSTTFADTPNTFSPLQPPTHAPLTISSPTPSSPLPNTNRPCVTRTGRTMHWPKKTH</sequence>
<name>A0AA36BYD8_OCTVU</name>
<protein>
    <submittedName>
        <fullName evidence="2">Uncharacterized protein</fullName>
    </submittedName>
</protein>
<reference evidence="2" key="1">
    <citation type="submission" date="2023-08" db="EMBL/GenBank/DDBJ databases">
        <authorList>
            <person name="Alioto T."/>
            <person name="Alioto T."/>
            <person name="Gomez Garrido J."/>
        </authorList>
    </citation>
    <scope>NUCLEOTIDE SEQUENCE</scope>
</reference>
<evidence type="ECO:0000313" key="3">
    <source>
        <dbReference type="Proteomes" id="UP001162480"/>
    </source>
</evidence>
<keyword evidence="3" id="KW-1185">Reference proteome</keyword>
<organism evidence="2 3">
    <name type="scientific">Octopus vulgaris</name>
    <name type="common">Common octopus</name>
    <dbReference type="NCBI Taxonomy" id="6645"/>
    <lineage>
        <taxon>Eukaryota</taxon>
        <taxon>Metazoa</taxon>
        <taxon>Spiralia</taxon>
        <taxon>Lophotrochozoa</taxon>
        <taxon>Mollusca</taxon>
        <taxon>Cephalopoda</taxon>
        <taxon>Coleoidea</taxon>
        <taxon>Octopodiformes</taxon>
        <taxon>Octopoda</taxon>
        <taxon>Incirrata</taxon>
        <taxon>Octopodidae</taxon>
        <taxon>Octopus</taxon>
    </lineage>
</organism>
<feature type="region of interest" description="Disordered" evidence="1">
    <location>
        <begin position="102"/>
        <end position="142"/>
    </location>
</feature>
<proteinExistence type="predicted"/>